<dbReference type="GO" id="GO:0015074">
    <property type="term" value="P:DNA integration"/>
    <property type="evidence" value="ECO:0007669"/>
    <property type="project" value="UniProtKB-KW"/>
</dbReference>
<evidence type="ECO:0000256" key="3">
    <source>
        <dbReference type="ARBA" id="ARBA00023125"/>
    </source>
</evidence>
<gene>
    <name evidence="7" type="ORF">F3K02_07625</name>
</gene>
<dbReference type="SUPFAM" id="SSF56349">
    <property type="entry name" value="DNA breaking-rejoining enzymes"/>
    <property type="match status" value="1"/>
</dbReference>
<dbReference type="InterPro" id="IPR010998">
    <property type="entry name" value="Integrase_recombinase_N"/>
</dbReference>
<dbReference type="InterPro" id="IPR011010">
    <property type="entry name" value="DNA_brk_join_enz"/>
</dbReference>
<accession>A0A7Y8KW62</accession>
<feature type="domain" description="Core-binding (CB)" evidence="6">
    <location>
        <begin position="129"/>
        <end position="212"/>
    </location>
</feature>
<dbReference type="InterPro" id="IPR013762">
    <property type="entry name" value="Integrase-like_cat_sf"/>
</dbReference>
<dbReference type="InterPro" id="IPR044068">
    <property type="entry name" value="CB"/>
</dbReference>
<protein>
    <submittedName>
        <fullName evidence="7">Tyrosine-type recombinase/integrase</fullName>
    </submittedName>
</protein>
<dbReference type="PANTHER" id="PTHR30629">
    <property type="entry name" value="PROPHAGE INTEGRASE"/>
    <property type="match status" value="1"/>
</dbReference>
<keyword evidence="2" id="KW-0229">DNA integration</keyword>
<evidence type="ECO:0000256" key="4">
    <source>
        <dbReference type="ARBA" id="ARBA00023172"/>
    </source>
</evidence>
<sequence>MAKDQLSAAAAAIQSLDGRAFVTLHSRLDRGGALQARKLANGAVQLYWRYSYAGKTSREPIGVYDPTAPPKKLQPTVRGFGIAAALEKCRALAEVHVERADTGGLQEAKAETRKAFLAKKSEEAEKSTRTLEKLLDTYVEYLKTQGRRSHVDAQGIFQKHVAEAWPAVAKAPAVDLTPDQVLDMLRRLIESGKGRTANKLRSYLRAAYQCALDVRTLAAIPVAFKTFAVTFNPAAQTRRSPQFDRADKRPLSQAEMKAYWKLIVDRPGIESAALRLHLLTGGQRIEQFIRLKWADVGNDAITLFDGKGRPSQGARPHQVPLVSLAATELKRLEREGEYVFSTTKGEKPISARTLTGWAHGIVGTEIEGFQLKRIRSGVETLLAREGVSREVRGHLQSHGLTGVQARHYDGHDYIPEKRHALVLLLALLGDSASGAPAE</sequence>
<dbReference type="GO" id="GO:0006310">
    <property type="term" value="P:DNA recombination"/>
    <property type="evidence" value="ECO:0007669"/>
    <property type="project" value="UniProtKB-KW"/>
</dbReference>
<evidence type="ECO:0000259" key="6">
    <source>
        <dbReference type="PROSITE" id="PS51900"/>
    </source>
</evidence>
<dbReference type="InterPro" id="IPR050808">
    <property type="entry name" value="Phage_Integrase"/>
</dbReference>
<dbReference type="RefSeq" id="WP_177134783.1">
    <property type="nucleotide sequence ID" value="NZ_VYGV01000006.1"/>
</dbReference>
<evidence type="ECO:0000256" key="1">
    <source>
        <dbReference type="ARBA" id="ARBA00008857"/>
    </source>
</evidence>
<evidence type="ECO:0000313" key="7">
    <source>
        <dbReference type="EMBL" id="NWF45120.1"/>
    </source>
</evidence>
<dbReference type="PROSITE" id="PS51900">
    <property type="entry name" value="CB"/>
    <property type="match status" value="1"/>
</dbReference>
<evidence type="ECO:0000256" key="5">
    <source>
        <dbReference type="PROSITE-ProRule" id="PRU01248"/>
    </source>
</evidence>
<evidence type="ECO:0000313" key="8">
    <source>
        <dbReference type="Proteomes" id="UP000545507"/>
    </source>
</evidence>
<dbReference type="Gene3D" id="1.10.443.10">
    <property type="entry name" value="Intergrase catalytic core"/>
    <property type="match status" value="1"/>
</dbReference>
<comment type="similarity">
    <text evidence="1">Belongs to the 'phage' integrase family.</text>
</comment>
<organism evidence="7 8">
    <name type="scientific">Hydrogenophaga aromaticivorans</name>
    <dbReference type="NCBI Taxonomy" id="2610898"/>
    <lineage>
        <taxon>Bacteria</taxon>
        <taxon>Pseudomonadati</taxon>
        <taxon>Pseudomonadota</taxon>
        <taxon>Betaproteobacteria</taxon>
        <taxon>Burkholderiales</taxon>
        <taxon>Comamonadaceae</taxon>
        <taxon>Hydrogenophaga</taxon>
    </lineage>
</organism>
<evidence type="ECO:0000256" key="2">
    <source>
        <dbReference type="ARBA" id="ARBA00022908"/>
    </source>
</evidence>
<dbReference type="EMBL" id="VYGV01000006">
    <property type="protein sequence ID" value="NWF45120.1"/>
    <property type="molecule type" value="Genomic_DNA"/>
</dbReference>
<proteinExistence type="inferred from homology"/>
<comment type="caution">
    <text evidence="7">The sequence shown here is derived from an EMBL/GenBank/DDBJ whole genome shotgun (WGS) entry which is preliminary data.</text>
</comment>
<reference evidence="7 8" key="1">
    <citation type="submission" date="2019-09" db="EMBL/GenBank/DDBJ databases">
        <title>Hydrogenophaga aromatica sp. nov., isolated from a para-xylene-degrading enrichment culture.</title>
        <authorList>
            <person name="Tancsics A."/>
            <person name="Banerjee S."/>
        </authorList>
    </citation>
    <scope>NUCLEOTIDE SEQUENCE [LARGE SCALE GENOMIC DNA]</scope>
    <source>
        <strain evidence="7 8">D2P1</strain>
    </source>
</reference>
<dbReference type="Proteomes" id="UP000545507">
    <property type="component" value="Unassembled WGS sequence"/>
</dbReference>
<dbReference type="PANTHER" id="PTHR30629:SF2">
    <property type="entry name" value="PROPHAGE INTEGRASE INTS-RELATED"/>
    <property type="match status" value="1"/>
</dbReference>
<keyword evidence="4" id="KW-0233">DNA recombination</keyword>
<name>A0A7Y8KW62_9BURK</name>
<keyword evidence="3 5" id="KW-0238">DNA-binding</keyword>
<dbReference type="Gene3D" id="1.10.150.130">
    <property type="match status" value="1"/>
</dbReference>
<dbReference type="AlphaFoldDB" id="A0A7Y8KW62"/>
<keyword evidence="8" id="KW-1185">Reference proteome</keyword>
<dbReference type="GO" id="GO:0003677">
    <property type="term" value="F:DNA binding"/>
    <property type="evidence" value="ECO:0007669"/>
    <property type="project" value="UniProtKB-UniRule"/>
</dbReference>